<dbReference type="EMBL" id="JANHOH010000011">
    <property type="protein sequence ID" value="MCQ6961110.1"/>
    <property type="molecule type" value="Genomic_DNA"/>
</dbReference>
<dbReference type="PROSITE" id="PS51352">
    <property type="entry name" value="THIOREDOXIN_2"/>
    <property type="match status" value="1"/>
</dbReference>
<dbReference type="PANTHER" id="PTHR42852">
    <property type="entry name" value="THIOL:DISULFIDE INTERCHANGE PROTEIN DSBE"/>
    <property type="match status" value="1"/>
</dbReference>
<evidence type="ECO:0000313" key="4">
    <source>
        <dbReference type="Proteomes" id="UP001204376"/>
    </source>
</evidence>
<accession>A0ABT1T912</accession>
<evidence type="ECO:0000259" key="2">
    <source>
        <dbReference type="PROSITE" id="PS51352"/>
    </source>
</evidence>
<sequence length="444" mass="51127">MKKLTIYIVLAMLCLKLTANAQDKPTVTALKIGDIVPDITNNNIINYPAKTAKISDFKGKLLILDFWDTWCSSCIQFLPRANTLNRTFLDRAYILPVTGQKLENIQKFLLGSAFLKNYKITSVVNDQVLTKLFPHNQLPHEVWIDPQGKLIAVTTDEYVTAQNIEQVLKGQKPQWDFKNDKLDYNAQRPLFFSDNNVKLKPGSFLYSTTFTGYLEGVPPDQQVKTDTLNQTKRFSFVNQPILNLYALILNNGLPFMATRRILPTDHSNIYVYAVQSGYYDEWLKTHTYTYEAIVPVGFSEREVLKQLQFQIEYLLKIKGSVQERETDCWILKRKDSPATLQTAYAKKDIQLNPNHPLFTHHIQAADLEWLLNQKENALPVINESVTTAPFDLDFKTLPVTMEEWNVVLKPLGFEFIKQTRKLDMFVLTEQRHLISSPALESITR</sequence>
<dbReference type="Proteomes" id="UP001204376">
    <property type="component" value="Unassembled WGS sequence"/>
</dbReference>
<keyword evidence="1" id="KW-0732">Signal</keyword>
<feature type="signal peptide" evidence="1">
    <location>
        <begin position="1"/>
        <end position="21"/>
    </location>
</feature>
<dbReference type="CDD" id="cd02966">
    <property type="entry name" value="TlpA_like_family"/>
    <property type="match status" value="1"/>
</dbReference>
<organism evidence="3 4">
    <name type="scientific">Mucilaginibacter aquariorum</name>
    <dbReference type="NCBI Taxonomy" id="2967225"/>
    <lineage>
        <taxon>Bacteria</taxon>
        <taxon>Pseudomonadati</taxon>
        <taxon>Bacteroidota</taxon>
        <taxon>Sphingobacteriia</taxon>
        <taxon>Sphingobacteriales</taxon>
        <taxon>Sphingobacteriaceae</taxon>
        <taxon>Mucilaginibacter</taxon>
    </lineage>
</organism>
<evidence type="ECO:0000256" key="1">
    <source>
        <dbReference type="SAM" id="SignalP"/>
    </source>
</evidence>
<feature type="domain" description="Thioredoxin" evidence="2">
    <location>
        <begin position="30"/>
        <end position="176"/>
    </location>
</feature>
<dbReference type="InterPro" id="IPR036249">
    <property type="entry name" value="Thioredoxin-like_sf"/>
</dbReference>
<comment type="caution">
    <text evidence="3">The sequence shown here is derived from an EMBL/GenBank/DDBJ whole genome shotgun (WGS) entry which is preliminary data.</text>
</comment>
<dbReference type="Pfam" id="PF00578">
    <property type="entry name" value="AhpC-TSA"/>
    <property type="match status" value="1"/>
</dbReference>
<dbReference type="PANTHER" id="PTHR42852:SF13">
    <property type="entry name" value="PROTEIN DIPZ"/>
    <property type="match status" value="1"/>
</dbReference>
<feature type="chain" id="PRO_5046467453" evidence="1">
    <location>
        <begin position="22"/>
        <end position="444"/>
    </location>
</feature>
<gene>
    <name evidence="3" type="ORF">NPE20_24255</name>
</gene>
<name>A0ABT1T912_9SPHI</name>
<proteinExistence type="predicted"/>
<dbReference type="InterPro" id="IPR013766">
    <property type="entry name" value="Thioredoxin_domain"/>
</dbReference>
<dbReference type="Gene3D" id="3.40.30.10">
    <property type="entry name" value="Glutaredoxin"/>
    <property type="match status" value="1"/>
</dbReference>
<dbReference type="RefSeq" id="WP_256541278.1">
    <property type="nucleotide sequence ID" value="NZ_JANHOH010000011.1"/>
</dbReference>
<protein>
    <submittedName>
        <fullName evidence="3">TlpA family protein disulfide reductase</fullName>
    </submittedName>
</protein>
<dbReference type="InterPro" id="IPR050553">
    <property type="entry name" value="Thioredoxin_ResA/DsbE_sf"/>
</dbReference>
<dbReference type="InterPro" id="IPR000866">
    <property type="entry name" value="AhpC/TSA"/>
</dbReference>
<evidence type="ECO:0000313" key="3">
    <source>
        <dbReference type="EMBL" id="MCQ6961110.1"/>
    </source>
</evidence>
<keyword evidence="4" id="KW-1185">Reference proteome</keyword>
<dbReference type="SUPFAM" id="SSF52833">
    <property type="entry name" value="Thioredoxin-like"/>
    <property type="match status" value="1"/>
</dbReference>
<reference evidence="3 4" key="1">
    <citation type="submission" date="2022-07" db="EMBL/GenBank/DDBJ databases">
        <title>Mucilaginibacter sp. JC4.</title>
        <authorList>
            <person name="Le V."/>
            <person name="Ko S.-R."/>
            <person name="Ahn C.-Y."/>
            <person name="Oh H.-M."/>
        </authorList>
    </citation>
    <scope>NUCLEOTIDE SEQUENCE [LARGE SCALE GENOMIC DNA]</scope>
    <source>
        <strain evidence="3 4">JC4</strain>
    </source>
</reference>